<evidence type="ECO:0000313" key="3">
    <source>
        <dbReference type="Proteomes" id="UP000823388"/>
    </source>
</evidence>
<evidence type="ECO:0000313" key="2">
    <source>
        <dbReference type="EMBL" id="KAG2587938.1"/>
    </source>
</evidence>
<organism evidence="2 3">
    <name type="scientific">Panicum virgatum</name>
    <name type="common">Blackwell switchgrass</name>
    <dbReference type="NCBI Taxonomy" id="38727"/>
    <lineage>
        <taxon>Eukaryota</taxon>
        <taxon>Viridiplantae</taxon>
        <taxon>Streptophyta</taxon>
        <taxon>Embryophyta</taxon>
        <taxon>Tracheophyta</taxon>
        <taxon>Spermatophyta</taxon>
        <taxon>Magnoliopsida</taxon>
        <taxon>Liliopsida</taxon>
        <taxon>Poales</taxon>
        <taxon>Poaceae</taxon>
        <taxon>PACMAD clade</taxon>
        <taxon>Panicoideae</taxon>
        <taxon>Panicodae</taxon>
        <taxon>Paniceae</taxon>
        <taxon>Panicinae</taxon>
        <taxon>Panicum</taxon>
        <taxon>Panicum sect. Hiantes</taxon>
    </lineage>
</organism>
<dbReference type="AlphaFoldDB" id="A0A8T0RSW0"/>
<keyword evidence="3" id="KW-1185">Reference proteome</keyword>
<keyword evidence="1" id="KW-0472">Membrane</keyword>
<sequence>MGVGVVGAAAWPASGSRAPHLWSWRAPATATWAGGRACADALASVAPHPPRRAAFRAAPWRRAWASTRCAPPWRRCALPPTLLLAATASPWPGMWHGGCSPVKTMSSIPDRRRWHLCVMSLLGASPRDTFMPPLLAQPGDPSSRIGVFLGTATVLHVRLSVVLGLGLDSRRKLCPMLRIGDVGIVFGFLHAIAAGNLISLRLVVSGRHHLYNLSVLYRRIITMFVGAATTTTDALPSLCWRMLCRPCFVRLADALPPLLSYFDGCFAVMLATYWSSSTDALPSW</sequence>
<keyword evidence="1" id="KW-1133">Transmembrane helix</keyword>
<keyword evidence="1" id="KW-0812">Transmembrane</keyword>
<dbReference type="Proteomes" id="UP000823388">
    <property type="component" value="Chromosome 5N"/>
</dbReference>
<proteinExistence type="predicted"/>
<dbReference type="EMBL" id="CM029046">
    <property type="protein sequence ID" value="KAG2587938.1"/>
    <property type="molecule type" value="Genomic_DNA"/>
</dbReference>
<name>A0A8T0RSW0_PANVG</name>
<accession>A0A8T0RSW0</accession>
<feature type="transmembrane region" description="Helical" evidence="1">
    <location>
        <begin position="145"/>
        <end position="167"/>
    </location>
</feature>
<reference evidence="2" key="1">
    <citation type="submission" date="2020-05" db="EMBL/GenBank/DDBJ databases">
        <title>WGS assembly of Panicum virgatum.</title>
        <authorList>
            <person name="Lovell J.T."/>
            <person name="Jenkins J."/>
            <person name="Shu S."/>
            <person name="Juenger T.E."/>
            <person name="Schmutz J."/>
        </authorList>
    </citation>
    <scope>NUCLEOTIDE SEQUENCE</scope>
    <source>
        <strain evidence="2">AP13</strain>
    </source>
</reference>
<protein>
    <submittedName>
        <fullName evidence="2">Uncharacterized protein</fullName>
    </submittedName>
</protein>
<evidence type="ECO:0000256" key="1">
    <source>
        <dbReference type="SAM" id="Phobius"/>
    </source>
</evidence>
<gene>
    <name evidence="2" type="ORF">PVAP13_5NG184700</name>
</gene>
<feature type="transmembrane region" description="Helical" evidence="1">
    <location>
        <begin position="179"/>
        <end position="200"/>
    </location>
</feature>
<comment type="caution">
    <text evidence="2">The sequence shown here is derived from an EMBL/GenBank/DDBJ whole genome shotgun (WGS) entry which is preliminary data.</text>
</comment>